<organism evidence="1 2">
    <name type="scientific">Senna tora</name>
    <dbReference type="NCBI Taxonomy" id="362788"/>
    <lineage>
        <taxon>Eukaryota</taxon>
        <taxon>Viridiplantae</taxon>
        <taxon>Streptophyta</taxon>
        <taxon>Embryophyta</taxon>
        <taxon>Tracheophyta</taxon>
        <taxon>Spermatophyta</taxon>
        <taxon>Magnoliopsida</taxon>
        <taxon>eudicotyledons</taxon>
        <taxon>Gunneridae</taxon>
        <taxon>Pentapetalae</taxon>
        <taxon>rosids</taxon>
        <taxon>fabids</taxon>
        <taxon>Fabales</taxon>
        <taxon>Fabaceae</taxon>
        <taxon>Caesalpinioideae</taxon>
        <taxon>Cassia clade</taxon>
        <taxon>Senna</taxon>
    </lineage>
</organism>
<evidence type="ECO:0000313" key="2">
    <source>
        <dbReference type="Proteomes" id="UP000634136"/>
    </source>
</evidence>
<reference evidence="1" key="1">
    <citation type="submission" date="2020-09" db="EMBL/GenBank/DDBJ databases">
        <title>Genome-Enabled Discovery of Anthraquinone Biosynthesis in Senna tora.</title>
        <authorList>
            <person name="Kang S.-H."/>
            <person name="Pandey R.P."/>
            <person name="Lee C.-M."/>
            <person name="Sim J.-S."/>
            <person name="Jeong J.-T."/>
            <person name="Choi B.-S."/>
            <person name="Jung M."/>
            <person name="Ginzburg D."/>
            <person name="Zhao K."/>
            <person name="Won S.Y."/>
            <person name="Oh T.-J."/>
            <person name="Yu Y."/>
            <person name="Kim N.-H."/>
            <person name="Lee O.R."/>
            <person name="Lee T.-H."/>
            <person name="Bashyal P."/>
            <person name="Kim T.-S."/>
            <person name="Lee W.-H."/>
            <person name="Kawkins C."/>
            <person name="Kim C.-K."/>
            <person name="Kim J.S."/>
            <person name="Ahn B.O."/>
            <person name="Rhee S.Y."/>
            <person name="Sohng J.K."/>
        </authorList>
    </citation>
    <scope>NUCLEOTIDE SEQUENCE</scope>
    <source>
        <tissue evidence="1">Leaf</tissue>
    </source>
</reference>
<dbReference type="EMBL" id="JAAIUW010000009">
    <property type="protein sequence ID" value="KAF7817262.1"/>
    <property type="molecule type" value="Genomic_DNA"/>
</dbReference>
<dbReference type="AlphaFoldDB" id="A0A834TAE6"/>
<evidence type="ECO:0000313" key="1">
    <source>
        <dbReference type="EMBL" id="KAF7817262.1"/>
    </source>
</evidence>
<comment type="caution">
    <text evidence="1">The sequence shown here is derived from an EMBL/GenBank/DDBJ whole genome shotgun (WGS) entry which is preliminary data.</text>
</comment>
<proteinExistence type="predicted"/>
<gene>
    <name evidence="1" type="ORF">G2W53_031231</name>
</gene>
<keyword evidence="2" id="KW-1185">Reference proteome</keyword>
<accession>A0A834TAE6</accession>
<dbReference type="Proteomes" id="UP000634136">
    <property type="component" value="Unassembled WGS sequence"/>
</dbReference>
<protein>
    <submittedName>
        <fullName evidence="1">Uncharacterized protein</fullName>
    </submittedName>
</protein>
<name>A0A834TAE6_9FABA</name>
<sequence>MGLDKCDTTMPFAFPYCITDMGYSLHPLLVPME</sequence>